<name>A0A6G1FR30_9PEZI</name>
<organism evidence="2">
    <name type="scientific">Eremomyces bilateralis CBS 781.70</name>
    <dbReference type="NCBI Taxonomy" id="1392243"/>
    <lineage>
        <taxon>Eukaryota</taxon>
        <taxon>Fungi</taxon>
        <taxon>Dikarya</taxon>
        <taxon>Ascomycota</taxon>
        <taxon>Pezizomycotina</taxon>
        <taxon>Dothideomycetes</taxon>
        <taxon>Dothideomycetes incertae sedis</taxon>
        <taxon>Eremomycetales</taxon>
        <taxon>Eremomycetaceae</taxon>
        <taxon>Eremomyces</taxon>
    </lineage>
</organism>
<dbReference type="GeneID" id="54418900"/>
<evidence type="ECO:0000313" key="4">
    <source>
        <dbReference type="RefSeq" id="XP_033529926.1"/>
    </source>
</evidence>
<proteinExistence type="predicted"/>
<gene>
    <name evidence="2 4" type="ORF">P152DRAFT_452982</name>
</gene>
<reference evidence="4" key="2">
    <citation type="submission" date="2020-04" db="EMBL/GenBank/DDBJ databases">
        <authorList>
            <consortium name="NCBI Genome Project"/>
        </authorList>
    </citation>
    <scope>NUCLEOTIDE SEQUENCE</scope>
    <source>
        <strain evidence="4">CBS 781.70</strain>
    </source>
</reference>
<dbReference type="AlphaFoldDB" id="A0A6G1FR30"/>
<evidence type="ECO:0000256" key="1">
    <source>
        <dbReference type="SAM" id="MobiDB-lite"/>
    </source>
</evidence>
<reference evidence="2 4" key="1">
    <citation type="submission" date="2020-01" db="EMBL/GenBank/DDBJ databases">
        <authorList>
            <consortium name="DOE Joint Genome Institute"/>
            <person name="Haridas S."/>
            <person name="Albert R."/>
            <person name="Binder M."/>
            <person name="Bloem J."/>
            <person name="Labutti K."/>
            <person name="Salamov A."/>
            <person name="Andreopoulos B."/>
            <person name="Baker S.E."/>
            <person name="Barry K."/>
            <person name="Bills G."/>
            <person name="Bluhm B.H."/>
            <person name="Cannon C."/>
            <person name="Castanera R."/>
            <person name="Culley D.E."/>
            <person name="Daum C."/>
            <person name="Ezra D."/>
            <person name="Gonzalez J.B."/>
            <person name="Henrissat B."/>
            <person name="Kuo A."/>
            <person name="Liang C."/>
            <person name="Lipzen A."/>
            <person name="Lutzoni F."/>
            <person name="Magnuson J."/>
            <person name="Mondo S."/>
            <person name="Nolan M."/>
            <person name="Ohm R."/>
            <person name="Pangilinan J."/>
            <person name="Park H.-J."/>
            <person name="Ramirez L."/>
            <person name="Alfaro M."/>
            <person name="Sun H."/>
            <person name="Tritt A."/>
            <person name="Yoshinaga Y."/>
            <person name="Zwiers L.-H."/>
            <person name="Turgeon B.G."/>
            <person name="Goodwin S.B."/>
            <person name="Spatafora J.W."/>
            <person name="Crous P.W."/>
            <person name="Grigoriev I.V."/>
        </authorList>
    </citation>
    <scope>NUCLEOTIDE SEQUENCE</scope>
    <source>
        <strain evidence="2 4">CBS 781.70</strain>
    </source>
</reference>
<dbReference type="Proteomes" id="UP000504638">
    <property type="component" value="Unplaced"/>
</dbReference>
<reference evidence="4" key="3">
    <citation type="submission" date="2025-04" db="UniProtKB">
        <authorList>
            <consortium name="RefSeq"/>
        </authorList>
    </citation>
    <scope>IDENTIFICATION</scope>
    <source>
        <strain evidence="4">CBS 781.70</strain>
    </source>
</reference>
<sequence>MAAYEHSLTKIRTKIRLITAAPWLWDLDNDEAANIVERKRRWSRQLIPGPVPRSKNVVDQVSTANVANEARGRPNSKNNIVSADGAGSSITTTGNARAVPKKSPPHGANSLVAGRATFTTPMVRGPLAFWLRSLARNACPMVERTRCMQMDSMGGSIRATGSGHGHAMPSGRDRFLAYLMKEGRRRVKEGRQGIQTAQLGPSRGPYQNTAYLKILMFKWVLNYDA</sequence>
<dbReference type="RefSeq" id="XP_033529926.1">
    <property type="nucleotide sequence ID" value="XM_033678330.1"/>
</dbReference>
<accession>A0A6G1FR30</accession>
<feature type="region of interest" description="Disordered" evidence="1">
    <location>
        <begin position="71"/>
        <end position="108"/>
    </location>
</feature>
<dbReference type="EMBL" id="ML975186">
    <property type="protein sequence ID" value="KAF1808295.1"/>
    <property type="molecule type" value="Genomic_DNA"/>
</dbReference>
<evidence type="ECO:0000313" key="2">
    <source>
        <dbReference type="EMBL" id="KAF1808295.1"/>
    </source>
</evidence>
<keyword evidence="3" id="KW-1185">Reference proteome</keyword>
<protein>
    <submittedName>
        <fullName evidence="2 4">Uncharacterized protein</fullName>
    </submittedName>
</protein>
<evidence type="ECO:0000313" key="3">
    <source>
        <dbReference type="Proteomes" id="UP000504638"/>
    </source>
</evidence>